<proteinExistence type="predicted"/>
<evidence type="ECO:0000313" key="2">
    <source>
        <dbReference type="Proteomes" id="UP000198559"/>
    </source>
</evidence>
<dbReference type="EMBL" id="CVUD02000223">
    <property type="protein sequence ID" value="SEH89988.1"/>
    <property type="molecule type" value="Genomic_DNA"/>
</dbReference>
<dbReference type="Proteomes" id="UP000198559">
    <property type="component" value="Unassembled WGS sequence"/>
</dbReference>
<name>A0A1H6LWS4_9GAMM</name>
<gene>
    <name evidence="1" type="ORF">BAZSYMB_GCONTIG00625_2</name>
</gene>
<protein>
    <submittedName>
        <fullName evidence="1">Uncharacterized protein</fullName>
    </submittedName>
</protein>
<dbReference type="STRING" id="235205.BAZSYMB_GCONTIG00625_2"/>
<sequence>MLLGLPLYFSLSGSRLFCCITLEFSRRISGRLDSHKFIVLKCNLLNKRIAPSYSTYILPFLAHNI</sequence>
<evidence type="ECO:0000313" key="1">
    <source>
        <dbReference type="EMBL" id="SEH89988.1"/>
    </source>
</evidence>
<dbReference type="AlphaFoldDB" id="A0A1H6LWS4"/>
<reference evidence="2" key="1">
    <citation type="submission" date="2016-06" db="EMBL/GenBank/DDBJ databases">
        <authorList>
            <person name="Petersen J."/>
            <person name="Sayavedra L."/>
        </authorList>
    </citation>
    <scope>NUCLEOTIDE SEQUENCE [LARGE SCALE GENOMIC DNA]</scope>
    <source>
        <strain evidence="2">BazSymB</strain>
    </source>
</reference>
<accession>A0A1H6LWS4</accession>
<organism evidence="1 2">
    <name type="scientific">Bathymodiolus azoricus thioautotrophic gill symbiont</name>
    <dbReference type="NCBI Taxonomy" id="235205"/>
    <lineage>
        <taxon>Bacteria</taxon>
        <taxon>Pseudomonadati</taxon>
        <taxon>Pseudomonadota</taxon>
        <taxon>Gammaproteobacteria</taxon>
        <taxon>sulfur-oxidizing symbionts</taxon>
    </lineage>
</organism>